<name>A0A183IZ52_9BILA</name>
<dbReference type="Proteomes" id="UP000270296">
    <property type="component" value="Unassembled WGS sequence"/>
</dbReference>
<protein>
    <submittedName>
        <fullName evidence="7">SCP domain-containing protein</fullName>
    </submittedName>
</protein>
<dbReference type="InterPro" id="IPR018499">
    <property type="entry name" value="Tetraspanin/Peripherin"/>
</dbReference>
<dbReference type="EMBL" id="UZAM01012091">
    <property type="protein sequence ID" value="VDP20001.1"/>
    <property type="molecule type" value="Genomic_DNA"/>
</dbReference>
<keyword evidence="3" id="KW-1133">Transmembrane helix</keyword>
<dbReference type="SUPFAM" id="SSF48652">
    <property type="entry name" value="Tetraspanin"/>
    <property type="match status" value="1"/>
</dbReference>
<dbReference type="GO" id="GO:0016020">
    <property type="term" value="C:membrane"/>
    <property type="evidence" value="ECO:0007669"/>
    <property type="project" value="UniProtKB-SubCell"/>
</dbReference>
<dbReference type="OrthoDB" id="6134317at2759"/>
<evidence type="ECO:0000256" key="4">
    <source>
        <dbReference type="ARBA" id="ARBA00023136"/>
    </source>
</evidence>
<reference evidence="5 6" key="2">
    <citation type="submission" date="2018-11" db="EMBL/GenBank/DDBJ databases">
        <authorList>
            <consortium name="Pathogen Informatics"/>
        </authorList>
    </citation>
    <scope>NUCLEOTIDE SEQUENCE [LARGE SCALE GENOMIC DNA]</scope>
</reference>
<sequence>MKHNDEMFKLEAGTKLLMYNSIKDYNGTAATANGVRAAWDAIMQKYECCGIESKPNEFNSSKWYRSFKPPDPFPAACCETPSPWSPDTYCLAANRRGLGCHQALTEVLESQLVIVISVGAAVGLIQVKFKACLRSVLLTAKL</sequence>
<organism evidence="7">
    <name type="scientific">Soboliphyme baturini</name>
    <dbReference type="NCBI Taxonomy" id="241478"/>
    <lineage>
        <taxon>Eukaryota</taxon>
        <taxon>Metazoa</taxon>
        <taxon>Ecdysozoa</taxon>
        <taxon>Nematoda</taxon>
        <taxon>Enoplea</taxon>
        <taxon>Dorylaimia</taxon>
        <taxon>Dioctophymatida</taxon>
        <taxon>Dioctophymatoidea</taxon>
        <taxon>Soboliphymatidae</taxon>
        <taxon>Soboliphyme</taxon>
    </lineage>
</organism>
<proteinExistence type="predicted"/>
<evidence type="ECO:0000313" key="7">
    <source>
        <dbReference type="WBParaSite" id="SBAD_0000922101-mRNA-1"/>
    </source>
</evidence>
<evidence type="ECO:0000256" key="1">
    <source>
        <dbReference type="ARBA" id="ARBA00004141"/>
    </source>
</evidence>
<dbReference type="Gene3D" id="1.10.1450.10">
    <property type="entry name" value="Tetraspanin"/>
    <property type="match status" value="1"/>
</dbReference>
<evidence type="ECO:0000313" key="5">
    <source>
        <dbReference type="EMBL" id="VDP20001.1"/>
    </source>
</evidence>
<evidence type="ECO:0000256" key="2">
    <source>
        <dbReference type="ARBA" id="ARBA00022692"/>
    </source>
</evidence>
<keyword evidence="4" id="KW-0472">Membrane</keyword>
<dbReference type="WBParaSite" id="SBAD_0000922101-mRNA-1">
    <property type="protein sequence ID" value="SBAD_0000922101-mRNA-1"/>
    <property type="gene ID" value="SBAD_0000922101"/>
</dbReference>
<comment type="subcellular location">
    <subcellularLocation>
        <location evidence="1">Membrane</location>
        <topology evidence="1">Multi-pass membrane protein</topology>
    </subcellularLocation>
</comment>
<accession>A0A183IZ52</accession>
<dbReference type="InterPro" id="IPR008952">
    <property type="entry name" value="Tetraspanin_EC2_sf"/>
</dbReference>
<keyword evidence="2" id="KW-0812">Transmembrane</keyword>
<keyword evidence="6" id="KW-1185">Reference proteome</keyword>
<evidence type="ECO:0000256" key="3">
    <source>
        <dbReference type="ARBA" id="ARBA00022989"/>
    </source>
</evidence>
<gene>
    <name evidence="5" type="ORF">SBAD_LOCUS8900</name>
</gene>
<dbReference type="AlphaFoldDB" id="A0A183IZ52"/>
<reference evidence="7" key="1">
    <citation type="submission" date="2016-06" db="UniProtKB">
        <authorList>
            <consortium name="WormBaseParasite"/>
        </authorList>
    </citation>
    <scope>IDENTIFICATION</scope>
</reference>
<dbReference type="Pfam" id="PF00335">
    <property type="entry name" value="Tetraspanin"/>
    <property type="match status" value="1"/>
</dbReference>
<evidence type="ECO:0000313" key="6">
    <source>
        <dbReference type="Proteomes" id="UP000270296"/>
    </source>
</evidence>